<organism evidence="2 3">
    <name type="scientific">Stylonychia lemnae</name>
    <name type="common">Ciliate</name>
    <dbReference type="NCBI Taxonomy" id="5949"/>
    <lineage>
        <taxon>Eukaryota</taxon>
        <taxon>Sar</taxon>
        <taxon>Alveolata</taxon>
        <taxon>Ciliophora</taxon>
        <taxon>Intramacronucleata</taxon>
        <taxon>Spirotrichea</taxon>
        <taxon>Stichotrichia</taxon>
        <taxon>Sporadotrichida</taxon>
        <taxon>Oxytrichidae</taxon>
        <taxon>Stylonychinae</taxon>
        <taxon>Stylonychia</taxon>
    </lineage>
</organism>
<dbReference type="SUPFAM" id="SSF49599">
    <property type="entry name" value="TRAF domain-like"/>
    <property type="match status" value="1"/>
</dbReference>
<accession>A0A078ACM9</accession>
<feature type="coiled-coil region" evidence="1">
    <location>
        <begin position="135"/>
        <end position="176"/>
    </location>
</feature>
<evidence type="ECO:0000313" key="2">
    <source>
        <dbReference type="EMBL" id="CDW80010.1"/>
    </source>
</evidence>
<dbReference type="InterPro" id="IPR013083">
    <property type="entry name" value="Znf_RING/FYVE/PHD"/>
</dbReference>
<reference evidence="2 3" key="1">
    <citation type="submission" date="2014-06" db="EMBL/GenBank/DDBJ databases">
        <authorList>
            <person name="Swart Estienne"/>
        </authorList>
    </citation>
    <scope>NUCLEOTIDE SEQUENCE [LARGE SCALE GENOMIC DNA]</scope>
    <source>
        <strain evidence="2 3">130c</strain>
    </source>
</reference>
<evidence type="ECO:0000256" key="1">
    <source>
        <dbReference type="SAM" id="Coils"/>
    </source>
</evidence>
<protein>
    <submittedName>
        <fullName evidence="2">Traf-type zinc finger family protein</fullName>
    </submittedName>
</protein>
<name>A0A078ACM9_STYLE</name>
<proteinExistence type="predicted"/>
<dbReference type="AlphaFoldDB" id="A0A078ACM9"/>
<dbReference type="EMBL" id="CCKQ01008551">
    <property type="protein sequence ID" value="CDW80010.1"/>
    <property type="molecule type" value="Genomic_DNA"/>
</dbReference>
<dbReference type="Proteomes" id="UP000039865">
    <property type="component" value="Unassembled WGS sequence"/>
</dbReference>
<evidence type="ECO:0000313" key="3">
    <source>
        <dbReference type="Proteomes" id="UP000039865"/>
    </source>
</evidence>
<dbReference type="InParanoid" id="A0A078ACM9"/>
<gene>
    <name evidence="2" type="primary">Contig16503.g17566</name>
    <name evidence="2" type="ORF">STYLEM_9003</name>
</gene>
<sequence length="494" mass="58285">MQHLQESLLQEMHQSMAAQEPSMPSFMDKLKEQKFICQNFSNGCDQVLYYGQILEHERVCKYAKVFCLAYQHCRSIILRQDIQQHQANCRFYGLEYFDMSKPHQNNAQLINYFTHRNAMIQTDLSPLVQNDNFQNTQLTEKLEEKETVIQNLMEKINYLQRRVVFLENEIYELQNSSSEEDRTTRNKKNGVNQLNEDLAGLEWQDENSDENQNSVTVVIRDNSKSKSPNKVHNHHSHQQQYLLDLLNSKTLLQHQIDSKTEPFTQEDEQVSEGINFYSQLSSEFNLSEDTNIKSPLRLSQSPPRNKFQHEIWYLPKMRKNVASLNGDQEIFQFFKKYCTFEIKAKNKMFLLQQKSNPFKYQKDQQHSKLIKLAQASISMIDYPKDAYLLIGLMPRDNITNFQKSSDLLKFIELNQSGFYRLSGNVQQIYNVDISSHYARQHILETQVYDKTQNKLSKLYLNTKELKDVKRLYVSYLFVLTSKKASNHSIKIEII</sequence>
<dbReference type="Gene3D" id="3.30.40.10">
    <property type="entry name" value="Zinc/RING finger domain, C3HC4 (zinc finger)"/>
    <property type="match status" value="1"/>
</dbReference>
<dbReference type="OrthoDB" id="9049620at2759"/>
<keyword evidence="3" id="KW-1185">Reference proteome</keyword>
<keyword evidence="1" id="KW-0175">Coiled coil</keyword>